<keyword evidence="1" id="KW-1133">Transmembrane helix</keyword>
<accession>A0A1W2GJZ7</accession>
<dbReference type="EMBL" id="FWYF01000003">
    <property type="protein sequence ID" value="SMD36668.1"/>
    <property type="molecule type" value="Genomic_DNA"/>
</dbReference>
<proteinExistence type="predicted"/>
<dbReference type="Proteomes" id="UP000192472">
    <property type="component" value="Unassembled WGS sequence"/>
</dbReference>
<feature type="transmembrane region" description="Helical" evidence="1">
    <location>
        <begin position="70"/>
        <end position="87"/>
    </location>
</feature>
<dbReference type="STRING" id="692418.SAMN04488029_3017"/>
<evidence type="ECO:0000256" key="1">
    <source>
        <dbReference type="SAM" id="Phobius"/>
    </source>
</evidence>
<dbReference type="AlphaFoldDB" id="A0A1W2GJZ7"/>
<reference evidence="2 3" key="1">
    <citation type="submission" date="2017-04" db="EMBL/GenBank/DDBJ databases">
        <authorList>
            <person name="Afonso C.L."/>
            <person name="Miller P.J."/>
            <person name="Scott M.A."/>
            <person name="Spackman E."/>
            <person name="Goraichik I."/>
            <person name="Dimitrov K.M."/>
            <person name="Suarez D.L."/>
            <person name="Swayne D.E."/>
        </authorList>
    </citation>
    <scope>NUCLEOTIDE SEQUENCE [LARGE SCALE GENOMIC DNA]</scope>
    <source>
        <strain evidence="2 3">DSM 26133</strain>
    </source>
</reference>
<gene>
    <name evidence="2" type="ORF">SAMN04488029_3017</name>
</gene>
<keyword evidence="1" id="KW-0812">Transmembrane</keyword>
<keyword evidence="1" id="KW-0472">Membrane</keyword>
<sequence>MSGGIGFSKQGRQSFDDNRKILKATQPYYRSKKDKFFSKKNVKFKVTKEDIHYLIMVKKAKTKQAVRNKIGVFFVLLAIVILIIWILNW</sequence>
<keyword evidence="3" id="KW-1185">Reference proteome</keyword>
<protein>
    <submittedName>
        <fullName evidence="2">Uncharacterized protein</fullName>
    </submittedName>
</protein>
<evidence type="ECO:0000313" key="3">
    <source>
        <dbReference type="Proteomes" id="UP000192472"/>
    </source>
</evidence>
<evidence type="ECO:0000313" key="2">
    <source>
        <dbReference type="EMBL" id="SMD36668.1"/>
    </source>
</evidence>
<organism evidence="2 3">
    <name type="scientific">Reichenbachiella faecimaris</name>
    <dbReference type="NCBI Taxonomy" id="692418"/>
    <lineage>
        <taxon>Bacteria</taxon>
        <taxon>Pseudomonadati</taxon>
        <taxon>Bacteroidota</taxon>
        <taxon>Cytophagia</taxon>
        <taxon>Cytophagales</taxon>
        <taxon>Reichenbachiellaceae</taxon>
        <taxon>Reichenbachiella</taxon>
    </lineage>
</organism>
<name>A0A1W2GJZ7_REIFA</name>